<organism evidence="7 8">
    <name type="scientific">Anaerocolumna cellulosilytica</name>
    <dbReference type="NCBI Taxonomy" id="433286"/>
    <lineage>
        <taxon>Bacteria</taxon>
        <taxon>Bacillati</taxon>
        <taxon>Bacillota</taxon>
        <taxon>Clostridia</taxon>
        <taxon>Lachnospirales</taxon>
        <taxon>Lachnospiraceae</taxon>
        <taxon>Anaerocolumna</taxon>
    </lineage>
</organism>
<keyword evidence="5" id="KW-1133">Transmembrane helix</keyword>
<sequence length="600" mass="67128">MTEGATCSKSKRHGTKSSFKRFLRYVRPHIWLIVIAAAGGIIKFTVPLIFPRIMQHFIDDVFSSNSVLSASEKIYQLNYWTLIIVGIYTFLWIPGTYVRHYFTSKAGNQVTFALRYDLYKHMQRMSASYYSKHQSGGIVSVLMNDIALVSNLVGNALTNIWMDGVLVIALLFILLRMDWVLTLASLSIFPFYLVVSKKIGRKVKRNSHMVQDETEEMSAHVQEKVGGYSVVQAFTHEEFERKRFRNEAAKLLNFQLQSGMLSSLNTTVTGYLTALAPIIVVWVGCQRINSGVLTIGELITFYAYLGSFYLPINRFAELNVVYSTSMAALERVLHVMDETPDIQDTPNAVECTNVRGEILLKNISFSYEENEKIIKNMNLSIHAGERIALVGASGSGKSTLVSLIPRFYDIDCGSVCLDGRDIREYKVHSLRQQVGIVPQETILFSGSIRENILYGNPEASEEDIIAAAKAANAYDFIEGMPDGFDTVLGERGAKLSGGQKQRIAIARVFIKNPKILILDEATSALDSQSERLIQEALDRLMVGRTTILIAHRLSTVVNADEIVVMNKGKIIEKGSHIQLLAQNGAYARLYHTQFDEAIGE</sequence>
<keyword evidence="6" id="KW-0472">Membrane</keyword>
<evidence type="ECO:0000256" key="1">
    <source>
        <dbReference type="ARBA" id="ARBA00004651"/>
    </source>
</evidence>
<protein>
    <submittedName>
        <fullName evidence="7">Multidrug ABC transporter ATP-binding protein</fullName>
    </submittedName>
</protein>
<evidence type="ECO:0000256" key="5">
    <source>
        <dbReference type="ARBA" id="ARBA00022989"/>
    </source>
</evidence>
<dbReference type="EMBL" id="AP023367">
    <property type="protein sequence ID" value="BCJ94720.1"/>
    <property type="molecule type" value="Genomic_DNA"/>
</dbReference>
<evidence type="ECO:0000256" key="4">
    <source>
        <dbReference type="ARBA" id="ARBA00022840"/>
    </source>
</evidence>
<dbReference type="InterPro" id="IPR027417">
    <property type="entry name" value="P-loop_NTPase"/>
</dbReference>
<comment type="subcellular location">
    <subcellularLocation>
        <location evidence="1">Cell membrane</location>
        <topology evidence="1">Multi-pass membrane protein</topology>
    </subcellularLocation>
</comment>
<reference evidence="7 8" key="1">
    <citation type="journal article" date="2016" name="Int. J. Syst. Evol. Microbiol.">
        <title>Descriptions of Anaerotaenia torta gen. nov., sp. nov. and Anaerocolumna cellulosilytica gen. nov., sp. nov. isolated from a methanogenic reactor of cattle waste.</title>
        <authorList>
            <person name="Uek A."/>
            <person name="Ohtaki Y."/>
            <person name="Kaku N."/>
            <person name="Ueki K."/>
        </authorList>
    </citation>
    <scope>NUCLEOTIDE SEQUENCE [LARGE SCALE GENOMIC DNA]</scope>
    <source>
        <strain evidence="7 8">SN021</strain>
    </source>
</reference>
<dbReference type="Gene3D" id="1.20.1560.10">
    <property type="entry name" value="ABC transporter type 1, transmembrane domain"/>
    <property type="match status" value="1"/>
</dbReference>
<dbReference type="KEGG" id="acel:acsn021_22890"/>
<dbReference type="PANTHER" id="PTHR43394">
    <property type="entry name" value="ATP-DEPENDENT PERMEASE MDL1, MITOCHONDRIAL"/>
    <property type="match status" value="1"/>
</dbReference>
<dbReference type="InterPro" id="IPR011527">
    <property type="entry name" value="ABC1_TM_dom"/>
</dbReference>
<keyword evidence="3" id="KW-0547">Nucleotide-binding</keyword>
<dbReference type="GO" id="GO:0005524">
    <property type="term" value="F:ATP binding"/>
    <property type="evidence" value="ECO:0007669"/>
    <property type="project" value="UniProtKB-KW"/>
</dbReference>
<dbReference type="InterPro" id="IPR036640">
    <property type="entry name" value="ABC1_TM_sf"/>
</dbReference>
<dbReference type="CDD" id="cd07346">
    <property type="entry name" value="ABC_6TM_exporters"/>
    <property type="match status" value="1"/>
</dbReference>
<dbReference type="PANTHER" id="PTHR43394:SF1">
    <property type="entry name" value="ATP-BINDING CASSETTE SUB-FAMILY B MEMBER 10, MITOCHONDRIAL"/>
    <property type="match status" value="1"/>
</dbReference>
<gene>
    <name evidence="7" type="ORF">acsn021_22890</name>
</gene>
<dbReference type="SUPFAM" id="SSF90123">
    <property type="entry name" value="ABC transporter transmembrane region"/>
    <property type="match status" value="1"/>
</dbReference>
<dbReference type="Pfam" id="PF00664">
    <property type="entry name" value="ABC_membrane"/>
    <property type="match status" value="1"/>
</dbReference>
<evidence type="ECO:0000256" key="2">
    <source>
        <dbReference type="ARBA" id="ARBA00022692"/>
    </source>
</evidence>
<evidence type="ECO:0000313" key="7">
    <source>
        <dbReference type="EMBL" id="BCJ94720.1"/>
    </source>
</evidence>
<dbReference type="SUPFAM" id="SSF52540">
    <property type="entry name" value="P-loop containing nucleoside triphosphate hydrolases"/>
    <property type="match status" value="1"/>
</dbReference>
<name>A0A6S6R5K9_9FIRM</name>
<dbReference type="InterPro" id="IPR003593">
    <property type="entry name" value="AAA+_ATPase"/>
</dbReference>
<dbReference type="InterPro" id="IPR017871">
    <property type="entry name" value="ABC_transporter-like_CS"/>
</dbReference>
<keyword evidence="4 7" id="KW-0067">ATP-binding</keyword>
<evidence type="ECO:0000256" key="3">
    <source>
        <dbReference type="ARBA" id="ARBA00022741"/>
    </source>
</evidence>
<dbReference type="Proteomes" id="UP000515561">
    <property type="component" value="Chromosome"/>
</dbReference>
<dbReference type="FunFam" id="3.40.50.300:FF:000218">
    <property type="entry name" value="Multidrug ABC transporter ATP-binding protein"/>
    <property type="match status" value="1"/>
</dbReference>
<dbReference type="GO" id="GO:0016887">
    <property type="term" value="F:ATP hydrolysis activity"/>
    <property type="evidence" value="ECO:0007669"/>
    <property type="project" value="InterPro"/>
</dbReference>
<dbReference type="GO" id="GO:0015421">
    <property type="term" value="F:ABC-type oligopeptide transporter activity"/>
    <property type="evidence" value="ECO:0007669"/>
    <property type="project" value="TreeGrafter"/>
</dbReference>
<dbReference type="AlphaFoldDB" id="A0A6S6R5K9"/>
<evidence type="ECO:0000256" key="6">
    <source>
        <dbReference type="ARBA" id="ARBA00023136"/>
    </source>
</evidence>
<dbReference type="Pfam" id="PF00005">
    <property type="entry name" value="ABC_tran"/>
    <property type="match status" value="1"/>
</dbReference>
<dbReference type="PROSITE" id="PS00211">
    <property type="entry name" value="ABC_TRANSPORTER_1"/>
    <property type="match status" value="1"/>
</dbReference>
<evidence type="ECO:0000313" key="8">
    <source>
        <dbReference type="Proteomes" id="UP000515561"/>
    </source>
</evidence>
<keyword evidence="8" id="KW-1185">Reference proteome</keyword>
<dbReference type="InterPro" id="IPR039421">
    <property type="entry name" value="Type_1_exporter"/>
</dbReference>
<keyword evidence="2" id="KW-0812">Transmembrane</keyword>
<dbReference type="InterPro" id="IPR003439">
    <property type="entry name" value="ABC_transporter-like_ATP-bd"/>
</dbReference>
<dbReference type="PROSITE" id="PS50929">
    <property type="entry name" value="ABC_TM1F"/>
    <property type="match status" value="1"/>
</dbReference>
<accession>A0A6S6R5K9</accession>
<dbReference type="SMART" id="SM00382">
    <property type="entry name" value="AAA"/>
    <property type="match status" value="1"/>
</dbReference>
<dbReference type="GO" id="GO:0005886">
    <property type="term" value="C:plasma membrane"/>
    <property type="evidence" value="ECO:0007669"/>
    <property type="project" value="UniProtKB-SubCell"/>
</dbReference>
<dbReference type="Gene3D" id="3.40.50.300">
    <property type="entry name" value="P-loop containing nucleotide triphosphate hydrolases"/>
    <property type="match status" value="1"/>
</dbReference>
<dbReference type="PROSITE" id="PS50893">
    <property type="entry name" value="ABC_TRANSPORTER_2"/>
    <property type="match status" value="1"/>
</dbReference>
<dbReference type="RefSeq" id="WP_184089341.1">
    <property type="nucleotide sequence ID" value="NZ_AP023367.1"/>
</dbReference>
<proteinExistence type="predicted"/>